<feature type="compositionally biased region" description="Basic and acidic residues" evidence="1">
    <location>
        <begin position="105"/>
        <end position="116"/>
    </location>
</feature>
<reference evidence="3" key="1">
    <citation type="submission" date="2017-02" db="UniProtKB">
        <authorList>
            <consortium name="WormBaseParasite"/>
        </authorList>
    </citation>
    <scope>IDENTIFICATION</scope>
</reference>
<evidence type="ECO:0000256" key="1">
    <source>
        <dbReference type="SAM" id="MobiDB-lite"/>
    </source>
</evidence>
<feature type="region of interest" description="Disordered" evidence="1">
    <location>
        <begin position="103"/>
        <end position="134"/>
    </location>
</feature>
<protein>
    <submittedName>
        <fullName evidence="3">SET domain protein</fullName>
    </submittedName>
</protein>
<evidence type="ECO:0000313" key="2">
    <source>
        <dbReference type="Proteomes" id="UP000038045"/>
    </source>
</evidence>
<keyword evidence="2" id="KW-1185">Reference proteome</keyword>
<proteinExistence type="predicted"/>
<evidence type="ECO:0000313" key="3">
    <source>
        <dbReference type="WBParaSite" id="PTRK_0001084500.1"/>
    </source>
</evidence>
<organism evidence="2 3">
    <name type="scientific">Parastrongyloides trichosuri</name>
    <name type="common">Possum-specific nematode worm</name>
    <dbReference type="NCBI Taxonomy" id="131310"/>
    <lineage>
        <taxon>Eukaryota</taxon>
        <taxon>Metazoa</taxon>
        <taxon>Ecdysozoa</taxon>
        <taxon>Nematoda</taxon>
        <taxon>Chromadorea</taxon>
        <taxon>Rhabditida</taxon>
        <taxon>Tylenchina</taxon>
        <taxon>Panagrolaimomorpha</taxon>
        <taxon>Strongyloidoidea</taxon>
        <taxon>Strongyloididae</taxon>
        <taxon>Parastrongyloides</taxon>
    </lineage>
</organism>
<dbReference type="Pfam" id="PF13896">
    <property type="entry name" value="Glyco_transf_49"/>
    <property type="match status" value="1"/>
</dbReference>
<dbReference type="WBParaSite" id="PTRK_0001084500.1">
    <property type="protein sequence ID" value="PTRK_0001084500.1"/>
    <property type="gene ID" value="PTRK_0001084500"/>
</dbReference>
<feature type="compositionally biased region" description="Polar residues" evidence="1">
    <location>
        <begin position="118"/>
        <end position="127"/>
    </location>
</feature>
<dbReference type="PANTHER" id="PTHR47411:SF3">
    <property type="entry name" value="I-BETA-1,3-N-ACETYLGLUCOSAMINYLTRANSFERASE"/>
    <property type="match status" value="1"/>
</dbReference>
<dbReference type="PANTHER" id="PTHR47411">
    <property type="entry name" value="B3GNT1, BETA-1,3-N-ACETYLGUCOSAMINYLTRANSFERASE 1, HOMOLOG"/>
    <property type="match status" value="1"/>
</dbReference>
<feature type="region of interest" description="Disordered" evidence="1">
    <location>
        <begin position="151"/>
        <end position="178"/>
    </location>
</feature>
<sequence length="554" mass="64620">MIVLRKGIKLPMGVIRGMTIDKKGCKVTKNEYTEVKHVDTLKGHDKKKKKVNEGGKVLPNHFNAIELAALTDGKKDHDNMGNKNKQTIRKGIRNGQSELVKLSPKTKDLPKQKESDCNTDASTNNIHDTVDGSGNPKYINLVKLGLDKSLSDKETKNNNSGKKDLRKKDLSNKQNKFSDTDTKRIRNLIKTATYENNKYVKHNENYIYYSPIKGNMRNITKTITLGIHIRSTENLKNYIRQVNEWKGPVILSVFMEDDEVMSEVSNCAYCRILSINKSKKNKIWAYFIYNLNKSNVSQTQLRKYLKKFDCSNREFLYKSCSSITQSLRRKIKEAIKYPINSMRNIIYKETKSNYVVLSESDQYFSNNFYNKMLKLSKKYLLKKKKNALVFRSFEIIHSHGYILKNKKQLNKLIYNGHASEFEQININNKTNKLDEWLKSPERKEPSIQYQQPYNNGYWEPQIVTRKDIPLYEESFPYPLDVTTEHRREMCRGGYHFLIVNDIFAYHQVDEKTSENILFVASVVQSARKDLVKAQLDFHNKLDILYPKTKNTCFT</sequence>
<name>A0A0N4ZQQ4_PARTI</name>
<dbReference type="AlphaFoldDB" id="A0A0N4ZQQ4"/>
<accession>A0A0N4ZQQ4</accession>
<dbReference type="STRING" id="131310.A0A0N4ZQQ4"/>
<dbReference type="Proteomes" id="UP000038045">
    <property type="component" value="Unplaced"/>
</dbReference>